<name>A0A8K0PI07_9PEZI</name>
<evidence type="ECO:0000256" key="1">
    <source>
        <dbReference type="SAM" id="SignalP"/>
    </source>
</evidence>
<reference evidence="2" key="1">
    <citation type="submission" date="2021-07" db="EMBL/GenBank/DDBJ databases">
        <title>Elsinoe batatas strain:CRI-CJ2 Genome sequencing and assembly.</title>
        <authorList>
            <person name="Huang L."/>
        </authorList>
    </citation>
    <scope>NUCLEOTIDE SEQUENCE</scope>
    <source>
        <strain evidence="2">CRI-CJ2</strain>
    </source>
</reference>
<dbReference type="AlphaFoldDB" id="A0A8K0PI07"/>
<accession>A0A8K0PI07</accession>
<feature type="chain" id="PRO_5035428062" evidence="1">
    <location>
        <begin position="19"/>
        <end position="163"/>
    </location>
</feature>
<dbReference type="Proteomes" id="UP000809789">
    <property type="component" value="Unassembled WGS sequence"/>
</dbReference>
<keyword evidence="3" id="KW-1185">Reference proteome</keyword>
<evidence type="ECO:0000313" key="3">
    <source>
        <dbReference type="Proteomes" id="UP000809789"/>
    </source>
</evidence>
<evidence type="ECO:0000313" key="2">
    <source>
        <dbReference type="EMBL" id="KAG8627988.1"/>
    </source>
</evidence>
<feature type="signal peptide" evidence="1">
    <location>
        <begin position="1"/>
        <end position="18"/>
    </location>
</feature>
<proteinExistence type="predicted"/>
<protein>
    <submittedName>
        <fullName evidence="2">Uncharacterized protein</fullName>
    </submittedName>
</protein>
<dbReference type="OrthoDB" id="4509278at2759"/>
<dbReference type="EMBL" id="JAESVG020000004">
    <property type="protein sequence ID" value="KAG8627988.1"/>
    <property type="molecule type" value="Genomic_DNA"/>
</dbReference>
<comment type="caution">
    <text evidence="2">The sequence shown here is derived from an EMBL/GenBank/DDBJ whole genome shotgun (WGS) entry which is preliminary data.</text>
</comment>
<keyword evidence="1" id="KW-0732">Signal</keyword>
<sequence>MQYFSFVALALATRLVNAASLPLEKRQTQPVTLTFAGGPASYQRTFVANGQTISISDPLGISKVTAAPGVDVGFRCAFYGSSGQRLFTRANADGSVDIGPPQPITAVSCIPDLSQCLPAFSSCEFTLPSGGIILGRCCSDSFCAATKCRPFPTTPAAPSPTSR</sequence>
<organism evidence="2 3">
    <name type="scientific">Elsinoe batatas</name>
    <dbReference type="NCBI Taxonomy" id="2601811"/>
    <lineage>
        <taxon>Eukaryota</taxon>
        <taxon>Fungi</taxon>
        <taxon>Dikarya</taxon>
        <taxon>Ascomycota</taxon>
        <taxon>Pezizomycotina</taxon>
        <taxon>Dothideomycetes</taxon>
        <taxon>Dothideomycetidae</taxon>
        <taxon>Myriangiales</taxon>
        <taxon>Elsinoaceae</taxon>
        <taxon>Elsinoe</taxon>
    </lineage>
</organism>
<gene>
    <name evidence="2" type="ORF">KVT40_003861</name>
</gene>